<evidence type="ECO:0000259" key="1">
    <source>
        <dbReference type="Pfam" id="PF01548"/>
    </source>
</evidence>
<evidence type="ECO:0000313" key="2">
    <source>
        <dbReference type="EMBL" id="ANY83745.1"/>
    </source>
</evidence>
<sequence>MTEERLIWFAGVDWGSQKHQACLLDAAGVVVGEREFPHGGSGLALLCDWLLALAGDASAVAVAIEVPHGPVVDTLLDRGFAVHAINPKQLDRLRDRFSVAGAKDDRRDARIAAAGLRTDPYLYRQVEMGDPVVIELREWSRLAEELQQERVRLSTRVRQQLWRYYPQLLAVAEDVAAEGVLALWNLAPTPAKAARLRQTTMARLLKQHHIRKVDAVNRSGIPGGSNS</sequence>
<protein>
    <recommendedName>
        <fullName evidence="1">Transposase IS110-like N-terminal domain-containing protein</fullName>
    </recommendedName>
</protein>
<dbReference type="PANTHER" id="PTHR33055:SF3">
    <property type="entry name" value="PUTATIVE TRANSPOSASE FOR IS117-RELATED"/>
    <property type="match status" value="1"/>
</dbReference>
<dbReference type="AlphaFoldDB" id="A0A1B2EUW5"/>
<dbReference type="GO" id="GO:0004803">
    <property type="term" value="F:transposase activity"/>
    <property type="evidence" value="ECO:0007669"/>
    <property type="project" value="InterPro"/>
</dbReference>
<dbReference type="InterPro" id="IPR047650">
    <property type="entry name" value="Transpos_IS110"/>
</dbReference>
<dbReference type="KEGG" id="moc:BB934_36545"/>
<dbReference type="Pfam" id="PF01548">
    <property type="entry name" value="DEDD_Tnp_IS110"/>
    <property type="match status" value="1"/>
</dbReference>
<dbReference type="RefSeq" id="WP_099514727.1">
    <property type="nucleotide sequence ID" value="NZ_CP016618.1"/>
</dbReference>
<feature type="domain" description="Transposase IS110-like N-terminal" evidence="1">
    <location>
        <begin position="10"/>
        <end position="166"/>
    </location>
</feature>
<dbReference type="GO" id="GO:0006313">
    <property type="term" value="P:DNA transposition"/>
    <property type="evidence" value="ECO:0007669"/>
    <property type="project" value="InterPro"/>
</dbReference>
<reference evidence="2" key="1">
    <citation type="submission" date="2016-07" db="EMBL/GenBank/DDBJ databases">
        <title>Microvirga ossetica sp. nov. a new species of rhizobia isolated from root nodules of the legume species Vicia alpestris Steven originated from North Ossetia region in the Caucasus.</title>
        <authorList>
            <person name="Safronova V.I."/>
            <person name="Kuznetsova I.G."/>
            <person name="Sazanova A.L."/>
            <person name="Belimov A."/>
            <person name="Andronov E."/>
            <person name="Osledkin Y.S."/>
            <person name="Onishchuk O.P."/>
            <person name="Kurchak O.N."/>
            <person name="Shaposhnikov A.I."/>
            <person name="Willems A."/>
            <person name="Tikhonovich I.A."/>
        </authorList>
    </citation>
    <scope>NUCLEOTIDE SEQUENCE [LARGE SCALE GENOMIC DNA]</scope>
    <source>
        <strain evidence="2">V5/3M</strain>
        <plasmid evidence="2">unnamed3</plasmid>
    </source>
</reference>
<accession>A0A1B2EUW5</accession>
<name>A0A1B2EUW5_9HYPH</name>
<organism evidence="2">
    <name type="scientific">Microvirga ossetica</name>
    <dbReference type="NCBI Taxonomy" id="1882682"/>
    <lineage>
        <taxon>Bacteria</taxon>
        <taxon>Pseudomonadati</taxon>
        <taxon>Pseudomonadota</taxon>
        <taxon>Alphaproteobacteria</taxon>
        <taxon>Hyphomicrobiales</taxon>
        <taxon>Methylobacteriaceae</taxon>
        <taxon>Microvirga</taxon>
    </lineage>
</organism>
<gene>
    <name evidence="2" type="ORF">BB934_36545</name>
</gene>
<dbReference type="EMBL" id="CP016618">
    <property type="protein sequence ID" value="ANY83745.1"/>
    <property type="molecule type" value="Genomic_DNA"/>
</dbReference>
<dbReference type="InterPro" id="IPR002525">
    <property type="entry name" value="Transp_IS110-like_N"/>
</dbReference>
<dbReference type="OrthoDB" id="6637920at2"/>
<proteinExistence type="predicted"/>
<geneLocation type="plasmid" evidence="2">
    <name>unnamed3</name>
</geneLocation>
<dbReference type="GO" id="GO:0003677">
    <property type="term" value="F:DNA binding"/>
    <property type="evidence" value="ECO:0007669"/>
    <property type="project" value="InterPro"/>
</dbReference>
<keyword evidence="2" id="KW-0614">Plasmid</keyword>
<dbReference type="PANTHER" id="PTHR33055">
    <property type="entry name" value="TRANSPOSASE FOR INSERTION SEQUENCE ELEMENT IS1111A"/>
    <property type="match status" value="1"/>
</dbReference>